<organism evidence="1 2">
    <name type="scientific">Gigaspora rosea</name>
    <dbReference type="NCBI Taxonomy" id="44941"/>
    <lineage>
        <taxon>Eukaryota</taxon>
        <taxon>Fungi</taxon>
        <taxon>Fungi incertae sedis</taxon>
        <taxon>Mucoromycota</taxon>
        <taxon>Glomeromycotina</taxon>
        <taxon>Glomeromycetes</taxon>
        <taxon>Diversisporales</taxon>
        <taxon>Gigasporaceae</taxon>
        <taxon>Gigaspora</taxon>
    </lineage>
</organism>
<evidence type="ECO:0000313" key="1">
    <source>
        <dbReference type="EMBL" id="RIB21377.1"/>
    </source>
</evidence>
<gene>
    <name evidence="1" type="ORF">C2G38_2176797</name>
</gene>
<dbReference type="EMBL" id="QKWP01000364">
    <property type="protein sequence ID" value="RIB21377.1"/>
    <property type="molecule type" value="Genomic_DNA"/>
</dbReference>
<reference evidence="1 2" key="1">
    <citation type="submission" date="2018-06" db="EMBL/GenBank/DDBJ databases">
        <title>Comparative genomics reveals the genomic features of Rhizophagus irregularis, R. cerebriforme, R. diaphanum and Gigaspora rosea, and their symbiotic lifestyle signature.</title>
        <authorList>
            <person name="Morin E."/>
            <person name="San Clemente H."/>
            <person name="Chen E.C.H."/>
            <person name="De La Providencia I."/>
            <person name="Hainaut M."/>
            <person name="Kuo A."/>
            <person name="Kohler A."/>
            <person name="Murat C."/>
            <person name="Tang N."/>
            <person name="Roy S."/>
            <person name="Loubradou J."/>
            <person name="Henrissat B."/>
            <person name="Grigoriev I.V."/>
            <person name="Corradi N."/>
            <person name="Roux C."/>
            <person name="Martin F.M."/>
        </authorList>
    </citation>
    <scope>NUCLEOTIDE SEQUENCE [LARGE SCALE GENOMIC DNA]</scope>
    <source>
        <strain evidence="1 2">DAOM 194757</strain>
    </source>
</reference>
<sequence>MSITDICMKSNLVYFLNENINSHDKLTAQEMYYSFQEFVLSEEVKKEDVLSISTIIN</sequence>
<comment type="caution">
    <text evidence="1">The sequence shown here is derived from an EMBL/GenBank/DDBJ whole genome shotgun (WGS) entry which is preliminary data.</text>
</comment>
<dbReference type="OrthoDB" id="2413903at2759"/>
<dbReference type="Proteomes" id="UP000266673">
    <property type="component" value="Unassembled WGS sequence"/>
</dbReference>
<proteinExistence type="predicted"/>
<protein>
    <submittedName>
        <fullName evidence="1">Uncharacterized protein</fullName>
    </submittedName>
</protein>
<name>A0A397VJ42_9GLOM</name>
<evidence type="ECO:0000313" key="2">
    <source>
        <dbReference type="Proteomes" id="UP000266673"/>
    </source>
</evidence>
<accession>A0A397VJ42</accession>
<dbReference type="AlphaFoldDB" id="A0A397VJ42"/>
<keyword evidence="2" id="KW-1185">Reference proteome</keyword>